<dbReference type="EMBL" id="QJSU01000012">
    <property type="protein sequence ID" value="PYE36556.1"/>
    <property type="molecule type" value="Genomic_DNA"/>
</dbReference>
<dbReference type="InterPro" id="IPR007332">
    <property type="entry name" value="DUF411"/>
</dbReference>
<feature type="chain" id="PRO_5016021229" description="CopG protein" evidence="1">
    <location>
        <begin position="37"/>
        <end position="215"/>
    </location>
</feature>
<gene>
    <name evidence="2" type="ORF">DFP82_1122</name>
</gene>
<dbReference type="RefSeq" id="WP_110924217.1">
    <property type="nucleotide sequence ID" value="NZ_QJSU01000012.1"/>
</dbReference>
<comment type="caution">
    <text evidence="2">The sequence shown here is derived from an EMBL/GenBank/DDBJ whole genome shotgun (WGS) entry which is preliminary data.</text>
</comment>
<proteinExistence type="predicted"/>
<sequence>MRRYTNRFINAHHQISGRVLSAIVVLPLSLTIVACSQPNATAADATPATEPSITTQKTELVEQPQVEITPVSVHSDTQSTILRNVSATVYKDANCGCCKEWVSHAEDNGLSAVAHDVADVSLFKDRYGVPQQMRSCHTTVTTDGFVFEGHVPAKHIAQFLKNPPSDAIGLAVPGMPVGSPGMEYQDKFMPYKVMQLNKDGTTEVYATIESPQQQI</sequence>
<evidence type="ECO:0008006" key="4">
    <source>
        <dbReference type="Google" id="ProtNLM"/>
    </source>
</evidence>
<keyword evidence="1" id="KW-0732">Signal</keyword>
<organism evidence="2 3">
    <name type="scientific">Psychrobacter fozii</name>
    <dbReference type="NCBI Taxonomy" id="198480"/>
    <lineage>
        <taxon>Bacteria</taxon>
        <taxon>Pseudomonadati</taxon>
        <taxon>Pseudomonadota</taxon>
        <taxon>Gammaproteobacteria</taxon>
        <taxon>Moraxellales</taxon>
        <taxon>Moraxellaceae</taxon>
        <taxon>Psychrobacter</taxon>
    </lineage>
</organism>
<reference evidence="2 3" key="1">
    <citation type="submission" date="2018-06" db="EMBL/GenBank/DDBJ databases">
        <title>Genomic Encyclopedia of Type Strains, Phase III (KMG-III): the genomes of soil and plant-associated and newly described type strains.</title>
        <authorList>
            <person name="Whitman W."/>
        </authorList>
    </citation>
    <scope>NUCLEOTIDE SEQUENCE [LARGE SCALE GENOMIC DNA]</scope>
    <source>
        <strain evidence="2 3">CECT 5889</strain>
    </source>
</reference>
<evidence type="ECO:0000256" key="1">
    <source>
        <dbReference type="SAM" id="SignalP"/>
    </source>
</evidence>
<evidence type="ECO:0000313" key="2">
    <source>
        <dbReference type="EMBL" id="PYE36556.1"/>
    </source>
</evidence>
<dbReference type="Proteomes" id="UP000247746">
    <property type="component" value="Unassembled WGS sequence"/>
</dbReference>
<evidence type="ECO:0000313" key="3">
    <source>
        <dbReference type="Proteomes" id="UP000247746"/>
    </source>
</evidence>
<protein>
    <recommendedName>
        <fullName evidence="4">CopG protein</fullName>
    </recommendedName>
</protein>
<dbReference type="Pfam" id="PF04214">
    <property type="entry name" value="DUF411"/>
    <property type="match status" value="1"/>
</dbReference>
<dbReference type="OrthoDB" id="14727at2"/>
<keyword evidence="3" id="KW-1185">Reference proteome</keyword>
<name>A0A2V4UIW2_9GAMM</name>
<feature type="signal peptide" evidence="1">
    <location>
        <begin position="1"/>
        <end position="36"/>
    </location>
</feature>
<accession>A0A2V4UIW2</accession>
<dbReference type="PROSITE" id="PS51257">
    <property type="entry name" value="PROKAR_LIPOPROTEIN"/>
    <property type="match status" value="1"/>
</dbReference>
<dbReference type="AlphaFoldDB" id="A0A2V4UIW2"/>